<gene>
    <name evidence="2" type="ORF">P7K49_028654</name>
</gene>
<organism evidence="2 3">
    <name type="scientific">Saguinus oedipus</name>
    <name type="common">Cotton-top tamarin</name>
    <name type="synonym">Oedipomidas oedipus</name>
    <dbReference type="NCBI Taxonomy" id="9490"/>
    <lineage>
        <taxon>Eukaryota</taxon>
        <taxon>Metazoa</taxon>
        <taxon>Chordata</taxon>
        <taxon>Craniata</taxon>
        <taxon>Vertebrata</taxon>
        <taxon>Euteleostomi</taxon>
        <taxon>Mammalia</taxon>
        <taxon>Eutheria</taxon>
        <taxon>Euarchontoglires</taxon>
        <taxon>Primates</taxon>
        <taxon>Haplorrhini</taxon>
        <taxon>Platyrrhini</taxon>
        <taxon>Cebidae</taxon>
        <taxon>Callitrichinae</taxon>
        <taxon>Saguinus</taxon>
    </lineage>
</organism>
<sequence length="79" mass="8883">MDHSHTWHTEEGAEEEEEKMQNGKDRGLESCWPIGAGVAKRGRSLESQGARNLSAKTLKLLRKKLGEEEEYSADSEIIL</sequence>
<comment type="caution">
    <text evidence="2">The sequence shown here is derived from an EMBL/GenBank/DDBJ whole genome shotgun (WGS) entry which is preliminary data.</text>
</comment>
<dbReference type="EMBL" id="JASSZA010000015">
    <property type="protein sequence ID" value="KAK2092126.1"/>
    <property type="molecule type" value="Genomic_DNA"/>
</dbReference>
<reference evidence="2 3" key="1">
    <citation type="submission" date="2023-05" db="EMBL/GenBank/DDBJ databases">
        <title>B98-5 Cell Line De Novo Hybrid Assembly: An Optical Mapping Approach.</title>
        <authorList>
            <person name="Kananen K."/>
            <person name="Auerbach J.A."/>
            <person name="Kautto E."/>
            <person name="Blachly J.S."/>
        </authorList>
    </citation>
    <scope>NUCLEOTIDE SEQUENCE [LARGE SCALE GENOMIC DNA]</scope>
    <source>
        <strain evidence="2">B95-8</strain>
        <tissue evidence="2">Cell line</tissue>
    </source>
</reference>
<dbReference type="Proteomes" id="UP001266305">
    <property type="component" value="Unassembled WGS sequence"/>
</dbReference>
<keyword evidence="3" id="KW-1185">Reference proteome</keyword>
<protein>
    <submittedName>
        <fullName evidence="2">Uncharacterized protein</fullName>
    </submittedName>
</protein>
<evidence type="ECO:0000313" key="3">
    <source>
        <dbReference type="Proteomes" id="UP001266305"/>
    </source>
</evidence>
<evidence type="ECO:0000313" key="2">
    <source>
        <dbReference type="EMBL" id="KAK2092126.1"/>
    </source>
</evidence>
<feature type="region of interest" description="Disordered" evidence="1">
    <location>
        <begin position="1"/>
        <end position="29"/>
    </location>
</feature>
<proteinExistence type="predicted"/>
<name>A0ABQ9U517_SAGOE</name>
<feature type="compositionally biased region" description="Basic and acidic residues" evidence="1">
    <location>
        <begin position="19"/>
        <end position="28"/>
    </location>
</feature>
<feature type="compositionally biased region" description="Basic and acidic residues" evidence="1">
    <location>
        <begin position="1"/>
        <end position="11"/>
    </location>
</feature>
<accession>A0ABQ9U517</accession>
<evidence type="ECO:0000256" key="1">
    <source>
        <dbReference type="SAM" id="MobiDB-lite"/>
    </source>
</evidence>